<accession>A0A850NQ01</accession>
<dbReference type="EMBL" id="JABXXQ010000010">
    <property type="protein sequence ID" value="NVN29058.1"/>
    <property type="molecule type" value="Genomic_DNA"/>
</dbReference>
<keyword evidence="3" id="KW-1185">Reference proteome</keyword>
<dbReference type="AlphaFoldDB" id="A0A850NQ01"/>
<dbReference type="Proteomes" id="UP000557688">
    <property type="component" value="Unassembled WGS sequence"/>
</dbReference>
<evidence type="ECO:0000313" key="2">
    <source>
        <dbReference type="EMBL" id="NVN29058.1"/>
    </source>
</evidence>
<proteinExistence type="predicted"/>
<protein>
    <submittedName>
        <fullName evidence="2">Uncharacterized protein</fullName>
    </submittedName>
</protein>
<evidence type="ECO:0000313" key="4">
    <source>
        <dbReference type="Proteomes" id="UP000565205"/>
    </source>
</evidence>
<reference evidence="1 3" key="2">
    <citation type="submission" date="2020-08" db="EMBL/GenBank/DDBJ databases">
        <title>Genomic Encyclopedia of Type Strains, Phase III (KMG-III): the genomes of soil and plant-associated and newly described type strains.</title>
        <authorList>
            <person name="Whitman W."/>
        </authorList>
    </citation>
    <scope>NUCLEOTIDE SEQUENCE [LARGE SCALE GENOMIC DNA]</scope>
    <source>
        <strain evidence="1 3">CECT 8088</strain>
    </source>
</reference>
<gene>
    <name evidence="1" type="ORF">FHR90_000172</name>
    <name evidence="2" type="ORF">HUK83_01685</name>
</gene>
<dbReference type="RefSeq" id="WP_176621789.1">
    <property type="nucleotide sequence ID" value="NZ_JABXXQ010000010.1"/>
</dbReference>
<dbReference type="EMBL" id="JACHXV010000001">
    <property type="protein sequence ID" value="MBB3172366.1"/>
    <property type="molecule type" value="Genomic_DNA"/>
</dbReference>
<organism evidence="2 4">
    <name type="scientific">Endobacter medicaginis</name>
    <dbReference type="NCBI Taxonomy" id="1181271"/>
    <lineage>
        <taxon>Bacteria</taxon>
        <taxon>Pseudomonadati</taxon>
        <taxon>Pseudomonadota</taxon>
        <taxon>Alphaproteobacteria</taxon>
        <taxon>Acetobacterales</taxon>
        <taxon>Acetobacteraceae</taxon>
        <taxon>Endobacter</taxon>
    </lineage>
</organism>
<reference evidence="2 4" key="1">
    <citation type="submission" date="2020-06" db="EMBL/GenBank/DDBJ databases">
        <title>Description of novel acetic acid bacteria.</title>
        <authorList>
            <person name="Sombolestani A."/>
        </authorList>
    </citation>
    <scope>NUCLEOTIDE SEQUENCE [LARGE SCALE GENOMIC DNA]</scope>
    <source>
        <strain evidence="2 4">LMG 26838</strain>
    </source>
</reference>
<sequence>MTSMSWFHRRHPRQDTTSDTLHAFAHAQDDFAASTDLRLRQLDAWIAAIEHDLSRLHAEIIAAHRAVDHALRASIMGGATGV</sequence>
<name>A0A850NQ01_9PROT</name>
<dbReference type="Proteomes" id="UP000565205">
    <property type="component" value="Unassembled WGS sequence"/>
</dbReference>
<evidence type="ECO:0000313" key="3">
    <source>
        <dbReference type="Proteomes" id="UP000557688"/>
    </source>
</evidence>
<comment type="caution">
    <text evidence="2">The sequence shown here is derived from an EMBL/GenBank/DDBJ whole genome shotgun (WGS) entry which is preliminary data.</text>
</comment>
<evidence type="ECO:0000313" key="1">
    <source>
        <dbReference type="EMBL" id="MBB3172366.1"/>
    </source>
</evidence>